<organism evidence="1">
    <name type="scientific">Campylobacter upsaliensis</name>
    <dbReference type="NCBI Taxonomy" id="28080"/>
    <lineage>
        <taxon>Bacteria</taxon>
        <taxon>Pseudomonadati</taxon>
        <taxon>Campylobacterota</taxon>
        <taxon>Epsilonproteobacteria</taxon>
        <taxon>Campylobacterales</taxon>
        <taxon>Campylobacteraceae</taxon>
        <taxon>Campylobacter</taxon>
    </lineage>
</organism>
<protein>
    <submittedName>
        <fullName evidence="1">Uncharacterized protein</fullName>
    </submittedName>
</protein>
<name>A0A5L8ZAT5_CAMUP</name>
<evidence type="ECO:0000313" key="1">
    <source>
        <dbReference type="EMBL" id="EAL8904327.1"/>
    </source>
</evidence>
<proteinExistence type="predicted"/>
<dbReference type="EMBL" id="AACSBQ010000045">
    <property type="protein sequence ID" value="EAL8904327.1"/>
    <property type="molecule type" value="Genomic_DNA"/>
</dbReference>
<accession>A0A5L8ZAT5</accession>
<comment type="caution">
    <text evidence="1">The sequence shown here is derived from an EMBL/GenBank/DDBJ whole genome shotgun (WGS) entry which is preliminary data.</text>
</comment>
<gene>
    <name evidence="1" type="ORF">D0B03_08425</name>
</gene>
<reference evidence="1" key="1">
    <citation type="submission" date="2018-08" db="EMBL/GenBank/DDBJ databases">
        <authorList>
            <consortium name="PulseNet: The National Subtyping Network for Foodborne Disease Surveillance"/>
            <person name="Tarr C.L."/>
            <person name="Trees E."/>
            <person name="Katz L.S."/>
            <person name="Carleton-Romer H.A."/>
            <person name="Stroika S."/>
            <person name="Kucerova Z."/>
            <person name="Roache K.F."/>
            <person name="Sabol A.L."/>
            <person name="Besser J."/>
            <person name="Gerner-Smidt P."/>
        </authorList>
    </citation>
    <scope>NUCLEOTIDE SEQUENCE</scope>
    <source>
        <strain evidence="1">PNUSAC005770</strain>
    </source>
</reference>
<sequence>MNCEIKNFKEAFIKGDIVFILRRVSNDGMLRSFKAFYYHKKQFLPIPYELAKSVGDGLDKNDDIKIRGVGMDMSFALWLKIAKYLKLNCQELEQNFKTYTSYENFMKYDKYMQKIIEI</sequence>
<dbReference type="AlphaFoldDB" id="A0A5L8ZAT5"/>